<comment type="caution">
    <text evidence="1">The sequence shown here is derived from an EMBL/GenBank/DDBJ whole genome shotgun (WGS) entry which is preliminary data.</text>
</comment>
<dbReference type="RefSeq" id="WP_123378601.1">
    <property type="nucleotide sequence ID" value="NZ_RJKN01000001.1"/>
</dbReference>
<dbReference type="EMBL" id="RJKN01000001">
    <property type="protein sequence ID" value="ROP45934.1"/>
    <property type="molecule type" value="Genomic_DNA"/>
</dbReference>
<sequence length="248" mass="26557">MTAPAKHPLAAAADQLRGDYPALLNLVASIRASTAGTIGRSSTGPGIPGGVDHLALSREVRDVLWAYAEVVDDRRDLPEDIYSNAIFANARWIAAYAGDLDDFEALPCAGHDEPTAHASVTAHLECLARRVRNQVEPPGAREFVGPCPGDGGRCGLDLRAYDNEPAHCPAGHVQDAAAVRSQALAGVADKLLTLRQVAEVAPRLTDRSITLESLRLRVKRDQLPVRDHDETGAALVLWPDVRAAYRLG</sequence>
<evidence type="ECO:0000313" key="2">
    <source>
        <dbReference type="Proteomes" id="UP000276232"/>
    </source>
</evidence>
<dbReference type="AlphaFoldDB" id="A0A3N1HTS4"/>
<keyword evidence="2" id="KW-1185">Reference proteome</keyword>
<dbReference type="Proteomes" id="UP000276232">
    <property type="component" value="Unassembled WGS sequence"/>
</dbReference>
<reference evidence="1 2" key="1">
    <citation type="journal article" date="2015" name="Stand. Genomic Sci.">
        <title>Genomic Encyclopedia of Bacterial and Archaeal Type Strains, Phase III: the genomes of soil and plant-associated and newly described type strains.</title>
        <authorList>
            <person name="Whitman W.B."/>
            <person name="Woyke T."/>
            <person name="Klenk H.P."/>
            <person name="Zhou Y."/>
            <person name="Lilburn T.G."/>
            <person name="Beck B.J."/>
            <person name="De Vos P."/>
            <person name="Vandamme P."/>
            <person name="Eisen J.A."/>
            <person name="Garrity G."/>
            <person name="Hugenholtz P."/>
            <person name="Kyrpides N.C."/>
        </authorList>
    </citation>
    <scope>NUCLEOTIDE SEQUENCE [LARGE SCALE GENOMIC DNA]</scope>
    <source>
        <strain evidence="1 2">CECT 7306</strain>
    </source>
</reference>
<proteinExistence type="predicted"/>
<evidence type="ECO:0000313" key="1">
    <source>
        <dbReference type="EMBL" id="ROP45934.1"/>
    </source>
</evidence>
<protein>
    <submittedName>
        <fullName evidence="1">Uncharacterized protein</fullName>
    </submittedName>
</protein>
<accession>A0A3N1HTS4</accession>
<dbReference type="InParanoid" id="A0A3N1HTS4"/>
<gene>
    <name evidence="1" type="ORF">EDC03_0549</name>
</gene>
<organism evidence="1 2">
    <name type="scientific">Pseudokineococcus lusitanus</name>
    <dbReference type="NCBI Taxonomy" id="763993"/>
    <lineage>
        <taxon>Bacteria</taxon>
        <taxon>Bacillati</taxon>
        <taxon>Actinomycetota</taxon>
        <taxon>Actinomycetes</taxon>
        <taxon>Kineosporiales</taxon>
        <taxon>Kineosporiaceae</taxon>
        <taxon>Pseudokineococcus</taxon>
    </lineage>
</organism>
<name>A0A3N1HTS4_9ACTN</name>